<dbReference type="CDD" id="cd01335">
    <property type="entry name" value="Radical_SAM"/>
    <property type="match status" value="1"/>
</dbReference>
<keyword evidence="2 8" id="KW-0808">Transferase</keyword>
<dbReference type="Pfam" id="PF04055">
    <property type="entry name" value="Radical_SAM"/>
    <property type="match status" value="1"/>
</dbReference>
<comment type="cofactor">
    <cofactor evidence="8">
        <name>[4Fe-4S] cluster</name>
        <dbReference type="ChEBI" id="CHEBI:49883"/>
    </cofactor>
    <text evidence="8">Binds 2 [4Fe-4S] clusters per subunit. One cluster is coordinated with 3 cysteines and an exchangeable S-adenosyl-L-methionine.</text>
</comment>
<dbReference type="EMBL" id="GBHO01038149">
    <property type="protein sequence ID" value="JAG05455.1"/>
    <property type="molecule type" value="Transcribed_RNA"/>
</dbReference>
<keyword evidence="8" id="KW-0496">Mitochondrion</keyword>
<dbReference type="GO" id="GO:0009249">
    <property type="term" value="P:protein lipoylation"/>
    <property type="evidence" value="ECO:0007669"/>
    <property type="project" value="UniProtKB-UniRule"/>
</dbReference>
<dbReference type="HAMAP" id="MF_00206">
    <property type="entry name" value="Lipoyl_synth"/>
    <property type="match status" value="1"/>
</dbReference>
<dbReference type="GO" id="GO:0051539">
    <property type="term" value="F:4 iron, 4 sulfur cluster binding"/>
    <property type="evidence" value="ECO:0007669"/>
    <property type="project" value="UniProtKB-UniRule"/>
</dbReference>
<reference evidence="15" key="2">
    <citation type="submission" date="2014-07" db="EMBL/GenBank/DDBJ databases">
        <authorList>
            <person name="Hull J."/>
        </authorList>
    </citation>
    <scope>NUCLEOTIDE SEQUENCE</scope>
</reference>
<dbReference type="Gene3D" id="3.20.20.70">
    <property type="entry name" value="Aldolase class I"/>
    <property type="match status" value="1"/>
</dbReference>
<evidence type="ECO:0000313" key="18">
    <source>
        <dbReference type="EMBL" id="JAQ13769.1"/>
    </source>
</evidence>
<evidence type="ECO:0000259" key="9">
    <source>
        <dbReference type="PROSITE" id="PS51918"/>
    </source>
</evidence>
<dbReference type="AlphaFoldDB" id="A0A0A9WDI5"/>
<dbReference type="InterPro" id="IPR013785">
    <property type="entry name" value="Aldolase_TIM"/>
</dbReference>
<dbReference type="EMBL" id="GBHO01038154">
    <property type="protein sequence ID" value="JAG05450.1"/>
    <property type="molecule type" value="Transcribed_RNA"/>
</dbReference>
<dbReference type="EMBL" id="GBHO01038157">
    <property type="protein sequence ID" value="JAG05447.1"/>
    <property type="molecule type" value="Transcribed_RNA"/>
</dbReference>
<evidence type="ECO:0000256" key="7">
    <source>
        <dbReference type="ARBA" id="ARBA00047326"/>
    </source>
</evidence>
<name>A0A0A9WDI5_LYGHE</name>
<evidence type="ECO:0000313" key="16">
    <source>
        <dbReference type="EMBL" id="JAG05455.1"/>
    </source>
</evidence>
<dbReference type="EMBL" id="GBHO01038156">
    <property type="protein sequence ID" value="JAG05448.1"/>
    <property type="molecule type" value="Transcribed_RNA"/>
</dbReference>
<comment type="caution">
    <text evidence="8">Lacks conserved residue(s) required for the propagation of feature annotation.</text>
</comment>
<reference evidence="18" key="3">
    <citation type="journal article" date="2016" name="Gigascience">
        <title>De novo construction of an expanded transcriptome assembly for the western tarnished plant bug, Lygus hesperus.</title>
        <authorList>
            <person name="Tassone E.E."/>
            <person name="Geib S.M."/>
            <person name="Hall B."/>
            <person name="Fabrick J.A."/>
            <person name="Brent C.S."/>
            <person name="Hull J.J."/>
        </authorList>
    </citation>
    <scope>NUCLEOTIDE SEQUENCE</scope>
</reference>
<evidence type="ECO:0000313" key="13">
    <source>
        <dbReference type="EMBL" id="JAG05449.1"/>
    </source>
</evidence>
<organism evidence="15">
    <name type="scientific">Lygus hesperus</name>
    <name type="common">Western plant bug</name>
    <dbReference type="NCBI Taxonomy" id="30085"/>
    <lineage>
        <taxon>Eukaryota</taxon>
        <taxon>Metazoa</taxon>
        <taxon>Ecdysozoa</taxon>
        <taxon>Arthropoda</taxon>
        <taxon>Hexapoda</taxon>
        <taxon>Insecta</taxon>
        <taxon>Pterygota</taxon>
        <taxon>Neoptera</taxon>
        <taxon>Paraneoptera</taxon>
        <taxon>Hemiptera</taxon>
        <taxon>Heteroptera</taxon>
        <taxon>Panheteroptera</taxon>
        <taxon>Cimicomorpha</taxon>
        <taxon>Miridae</taxon>
        <taxon>Mirini</taxon>
        <taxon>Lygus</taxon>
    </lineage>
</organism>
<dbReference type="GO" id="GO:0016992">
    <property type="term" value="F:lipoate synthase activity"/>
    <property type="evidence" value="ECO:0007669"/>
    <property type="project" value="UniProtKB-UniRule"/>
</dbReference>
<comment type="pathway">
    <text evidence="8">Protein modification; protein lipoylation via endogenous pathway; protein N(6)-(lipoyl)lysine from octanoyl-[acyl-carrier-protein]: step 2/2.</text>
</comment>
<dbReference type="InterPro" id="IPR006638">
    <property type="entry name" value="Elp3/MiaA/NifB-like_rSAM"/>
</dbReference>
<dbReference type="GO" id="GO:0005739">
    <property type="term" value="C:mitochondrion"/>
    <property type="evidence" value="ECO:0007669"/>
    <property type="project" value="UniProtKB-SubCell"/>
</dbReference>
<dbReference type="InterPro" id="IPR058240">
    <property type="entry name" value="rSAM_sf"/>
</dbReference>
<keyword evidence="6 8" id="KW-0411">Iron-sulfur</keyword>
<feature type="domain" description="Radical SAM core" evidence="9">
    <location>
        <begin position="1"/>
        <end position="211"/>
    </location>
</feature>
<evidence type="ECO:0000256" key="6">
    <source>
        <dbReference type="ARBA" id="ARBA00023014"/>
    </source>
</evidence>
<sequence length="233" mass="25938">MLMGDTCTRACRFCAVKTSSKPPPLQPEEPENVANAILAWKLGYVVLTVVTRDDLIDGGASHIARTVQLLKASDNPPLVEVLTSDFAGNLDSVRTVAQSNVDVFAHNLETVRELQHVVRDRRAGYEQSLRVLQTAKECNPDIVTKTSLMLGCGETDDQVLQVLKDLRSIGCDVVTFGQYLRPTDRHMKVAAYITPEKFLEWKRIADDMNFMYTASGPLVRSSYRAGEFFLKNA</sequence>
<evidence type="ECO:0000256" key="1">
    <source>
        <dbReference type="ARBA" id="ARBA00022485"/>
    </source>
</evidence>
<dbReference type="EMBL" id="GBHO01022136">
    <property type="protein sequence ID" value="JAG21468.1"/>
    <property type="molecule type" value="Transcribed_RNA"/>
</dbReference>
<feature type="binding site" evidence="8">
    <location>
        <position position="222"/>
    </location>
    <ligand>
        <name>[4Fe-4S] cluster</name>
        <dbReference type="ChEBI" id="CHEBI:49883"/>
        <label>1</label>
    </ligand>
</feature>
<reference evidence="15" key="1">
    <citation type="journal article" date="2014" name="PLoS ONE">
        <title>Transcriptome-Based Identification of ABC Transporters in the Western Tarnished Plant Bug Lygus hesperus.</title>
        <authorList>
            <person name="Hull J.J."/>
            <person name="Chaney K."/>
            <person name="Geib S.M."/>
            <person name="Fabrick J.A."/>
            <person name="Brent C.S."/>
            <person name="Walsh D."/>
            <person name="Lavine L.C."/>
        </authorList>
    </citation>
    <scope>NUCLEOTIDE SEQUENCE</scope>
</reference>
<dbReference type="NCBIfam" id="NF004019">
    <property type="entry name" value="PRK05481.1"/>
    <property type="match status" value="1"/>
</dbReference>
<dbReference type="InterPro" id="IPR003698">
    <property type="entry name" value="Lipoyl_synth"/>
</dbReference>
<evidence type="ECO:0000313" key="12">
    <source>
        <dbReference type="EMBL" id="JAG05448.1"/>
    </source>
</evidence>
<evidence type="ECO:0000313" key="17">
    <source>
        <dbReference type="EMBL" id="JAG21468.1"/>
    </source>
</evidence>
<dbReference type="PROSITE" id="PS51918">
    <property type="entry name" value="RADICAL_SAM"/>
    <property type="match status" value="1"/>
</dbReference>
<evidence type="ECO:0000313" key="10">
    <source>
        <dbReference type="EMBL" id="JAG05446.1"/>
    </source>
</evidence>
<keyword evidence="5 8" id="KW-0408">Iron</keyword>
<evidence type="ECO:0000256" key="4">
    <source>
        <dbReference type="ARBA" id="ARBA00022723"/>
    </source>
</evidence>
<evidence type="ECO:0000313" key="11">
    <source>
        <dbReference type="EMBL" id="JAG05447.1"/>
    </source>
</evidence>
<proteinExistence type="inferred from homology"/>
<evidence type="ECO:0000313" key="15">
    <source>
        <dbReference type="EMBL" id="JAG05451.1"/>
    </source>
</evidence>
<keyword evidence="3 8" id="KW-0949">S-adenosyl-L-methionine</keyword>
<comment type="catalytic activity">
    <reaction evidence="7 8">
        <text>[[Fe-S] cluster scaffold protein carrying a second [4Fe-4S](2+) cluster] + N(6)-octanoyl-L-lysyl-[protein] + 2 oxidized [2Fe-2S]-[ferredoxin] + 2 S-adenosyl-L-methionine + 4 H(+) = [[Fe-S] cluster scaffold protein] + N(6)-[(R)-dihydrolipoyl]-L-lysyl-[protein] + 4 Fe(3+) + 2 hydrogen sulfide + 2 5'-deoxyadenosine + 2 L-methionine + 2 reduced [2Fe-2S]-[ferredoxin]</text>
        <dbReference type="Rhea" id="RHEA:16585"/>
        <dbReference type="Rhea" id="RHEA-COMP:9928"/>
        <dbReference type="Rhea" id="RHEA-COMP:10000"/>
        <dbReference type="Rhea" id="RHEA-COMP:10001"/>
        <dbReference type="Rhea" id="RHEA-COMP:10475"/>
        <dbReference type="Rhea" id="RHEA-COMP:14568"/>
        <dbReference type="Rhea" id="RHEA-COMP:14569"/>
        <dbReference type="ChEBI" id="CHEBI:15378"/>
        <dbReference type="ChEBI" id="CHEBI:17319"/>
        <dbReference type="ChEBI" id="CHEBI:29034"/>
        <dbReference type="ChEBI" id="CHEBI:29919"/>
        <dbReference type="ChEBI" id="CHEBI:33722"/>
        <dbReference type="ChEBI" id="CHEBI:33737"/>
        <dbReference type="ChEBI" id="CHEBI:33738"/>
        <dbReference type="ChEBI" id="CHEBI:57844"/>
        <dbReference type="ChEBI" id="CHEBI:59789"/>
        <dbReference type="ChEBI" id="CHEBI:78809"/>
        <dbReference type="ChEBI" id="CHEBI:83100"/>
        <dbReference type="EC" id="2.8.1.8"/>
    </reaction>
</comment>
<dbReference type="EMBL" id="GBHO01038153">
    <property type="protein sequence ID" value="JAG05451.1"/>
    <property type="molecule type" value="Transcribed_RNA"/>
</dbReference>
<dbReference type="NCBIfam" id="NF009544">
    <property type="entry name" value="PRK12928.1"/>
    <property type="match status" value="1"/>
</dbReference>
<dbReference type="EMBL" id="GDHC01004860">
    <property type="protein sequence ID" value="JAQ13769.1"/>
    <property type="molecule type" value="Transcribed_RNA"/>
</dbReference>
<dbReference type="UniPathway" id="UPA00538">
    <property type="reaction ID" value="UER00593"/>
</dbReference>
<evidence type="ECO:0000313" key="14">
    <source>
        <dbReference type="EMBL" id="JAG05450.1"/>
    </source>
</evidence>
<evidence type="ECO:0000256" key="8">
    <source>
        <dbReference type="HAMAP-Rule" id="MF_03123"/>
    </source>
</evidence>
<dbReference type="GO" id="GO:0046872">
    <property type="term" value="F:metal ion binding"/>
    <property type="evidence" value="ECO:0007669"/>
    <property type="project" value="UniProtKB-KW"/>
</dbReference>
<dbReference type="EMBL" id="GBHO01038155">
    <property type="protein sequence ID" value="JAG05449.1"/>
    <property type="molecule type" value="Transcribed_RNA"/>
</dbReference>
<dbReference type="SFLD" id="SFLDS00029">
    <property type="entry name" value="Radical_SAM"/>
    <property type="match status" value="1"/>
</dbReference>
<protein>
    <recommendedName>
        <fullName evidence="8">Lipoyl synthase, mitochondrial</fullName>
        <ecNumber evidence="8">2.8.1.8</ecNumber>
    </recommendedName>
    <alternativeName>
        <fullName evidence="8">Lipoate synthase</fullName>
        <shortName evidence="8">LS</shortName>
        <shortName evidence="8">Lip-syn</shortName>
    </alternativeName>
    <alternativeName>
        <fullName evidence="8">Lipoic acid synthase</fullName>
    </alternativeName>
</protein>
<keyword evidence="1 8" id="KW-0004">4Fe-4S</keyword>
<accession>A0A0A9WDI5</accession>
<feature type="binding site" evidence="8">
    <location>
        <position position="11"/>
    </location>
    <ligand>
        <name>[4Fe-4S] cluster</name>
        <dbReference type="ChEBI" id="CHEBI:49883"/>
        <label>2</label>
        <note>4Fe-4S-S-AdoMet</note>
    </ligand>
</feature>
<evidence type="ECO:0000256" key="2">
    <source>
        <dbReference type="ARBA" id="ARBA00022679"/>
    </source>
</evidence>
<dbReference type="PANTHER" id="PTHR10949:SF0">
    <property type="entry name" value="LIPOYL SYNTHASE, MITOCHONDRIAL"/>
    <property type="match status" value="1"/>
</dbReference>
<feature type="binding site" evidence="8">
    <location>
        <position position="14"/>
    </location>
    <ligand>
        <name>[4Fe-4S] cluster</name>
        <dbReference type="ChEBI" id="CHEBI:49883"/>
        <label>2</label>
        <note>4Fe-4S-S-AdoMet</note>
    </ligand>
</feature>
<evidence type="ECO:0000313" key="19">
    <source>
        <dbReference type="EMBL" id="JAQ15323.1"/>
    </source>
</evidence>
<comment type="subcellular location">
    <subcellularLocation>
        <location evidence="8">Mitochondrion</location>
    </subcellularLocation>
</comment>
<dbReference type="EMBL" id="GDHC01003306">
    <property type="protein sequence ID" value="JAQ15323.1"/>
    <property type="molecule type" value="Transcribed_RNA"/>
</dbReference>
<gene>
    <name evidence="19" type="primary">SJAG_03553_0</name>
    <name evidence="18" type="synonym">SJAG_03553_1</name>
    <name evidence="13" type="ORF">CM83_25396</name>
    <name evidence="14" type="ORF">CM83_25399</name>
    <name evidence="15" type="ORF">CM83_25402</name>
    <name evidence="10" type="ORF">CM83_25406</name>
    <name evidence="11" type="ORF">CM83_25409</name>
    <name evidence="12" type="ORF">CM83_25412</name>
    <name evidence="16" type="ORF">CM83_25417</name>
    <name evidence="17" type="ORF">CM83_25420</name>
    <name evidence="19" type="ORF">g.16988</name>
    <name evidence="18" type="ORF">g.16995</name>
</gene>
<dbReference type="SUPFAM" id="SSF102114">
    <property type="entry name" value="Radical SAM enzymes"/>
    <property type="match status" value="1"/>
</dbReference>
<dbReference type="SMART" id="SM00729">
    <property type="entry name" value="Elp3"/>
    <property type="match status" value="1"/>
</dbReference>
<comment type="function">
    <text evidence="8">Catalyzes the radical-mediated insertion of two sulfur atoms into the C-6 and C-8 positions of the octanoyl moiety bound to the lipoyl domains of lipoate-dependent enzymes, thereby converting the octanoylated domains into lipoylated derivatives.</text>
</comment>
<dbReference type="EMBL" id="GBHO01038158">
    <property type="protein sequence ID" value="JAG05446.1"/>
    <property type="molecule type" value="Transcribed_RNA"/>
</dbReference>
<keyword evidence="4 8" id="KW-0479">Metal-binding</keyword>
<dbReference type="EC" id="2.8.1.8" evidence="8"/>
<dbReference type="InterPro" id="IPR007197">
    <property type="entry name" value="rSAM"/>
</dbReference>
<evidence type="ECO:0000256" key="5">
    <source>
        <dbReference type="ARBA" id="ARBA00023004"/>
    </source>
</evidence>
<comment type="similarity">
    <text evidence="8">Belongs to the radical SAM superfamily. Lipoyl synthase family.</text>
</comment>
<evidence type="ECO:0000256" key="3">
    <source>
        <dbReference type="ARBA" id="ARBA00022691"/>
    </source>
</evidence>
<dbReference type="PANTHER" id="PTHR10949">
    <property type="entry name" value="LIPOYL SYNTHASE"/>
    <property type="match status" value="1"/>
</dbReference>
<feature type="binding site" evidence="8">
    <location>
        <position position="7"/>
    </location>
    <ligand>
        <name>[4Fe-4S] cluster</name>
        <dbReference type="ChEBI" id="CHEBI:49883"/>
        <label>2</label>
        <note>4Fe-4S-S-AdoMet</note>
    </ligand>
</feature>